<dbReference type="PANTHER" id="PTHR23513:SF6">
    <property type="entry name" value="MAJOR FACILITATOR SUPERFAMILY ASSOCIATED DOMAIN-CONTAINING PROTEIN"/>
    <property type="match status" value="1"/>
</dbReference>
<reference evidence="8 9" key="1">
    <citation type="submission" date="2014-03" db="EMBL/GenBank/DDBJ databases">
        <title>Genomics of Bifidobacteria.</title>
        <authorList>
            <person name="Ventura M."/>
            <person name="Milani C."/>
            <person name="Lugli G.A."/>
        </authorList>
    </citation>
    <scope>NUCLEOTIDE SEQUENCE [LARGE SCALE GENOMIC DNA]</scope>
    <source>
        <strain evidence="8 9">LMG 11341</strain>
    </source>
</reference>
<protein>
    <submittedName>
        <fullName evidence="8">Major facilitator superfamily protein</fullName>
    </submittedName>
</protein>
<keyword evidence="3 7" id="KW-0812">Transmembrane</keyword>
<sequence length="289" mass="30366">MSTDIVSFVIPLIILSISGSAALASSMDALQAAVLCVLGLIGGVIQDRYDRKKLMLLEGGALVVLYLLSAVVLIASDVLHNKALVWLLVPILMLAAVRDGLLGNTSNVMLRGIVPDGQLPKAMSLNDGRDAVVGMISGPIGGTLMYIGRAVPFLTGACCGLIALLATSRITRYWHRGAESRCASTDTQAGEGDTKSTDEGEKGHNEQPKWREAFAGLRWLFAGAFQRRLIIASMIVTGGSNAFLAITMLEVSEGGHQAVSAGFVNASVACGMLLGAVVASAVVQRMRIR</sequence>
<dbReference type="Gene3D" id="1.20.1250.20">
    <property type="entry name" value="MFS general substrate transporter like domains"/>
    <property type="match status" value="1"/>
</dbReference>
<proteinExistence type="predicted"/>
<evidence type="ECO:0000313" key="9">
    <source>
        <dbReference type="Proteomes" id="UP000029060"/>
    </source>
</evidence>
<feature type="transmembrane region" description="Helical" evidence="7">
    <location>
        <begin position="57"/>
        <end position="77"/>
    </location>
</feature>
<comment type="caution">
    <text evidence="8">The sequence shown here is derived from an EMBL/GenBank/DDBJ whole genome shotgun (WGS) entry which is preliminary data.</text>
</comment>
<feature type="region of interest" description="Disordered" evidence="6">
    <location>
        <begin position="184"/>
        <end position="207"/>
    </location>
</feature>
<evidence type="ECO:0000256" key="3">
    <source>
        <dbReference type="ARBA" id="ARBA00022692"/>
    </source>
</evidence>
<dbReference type="InterPro" id="IPR036259">
    <property type="entry name" value="MFS_trans_sf"/>
</dbReference>
<gene>
    <name evidence="8" type="ORF">BMERY_0425</name>
</gene>
<dbReference type="AlphaFoldDB" id="A0A087BD44"/>
<evidence type="ECO:0000256" key="4">
    <source>
        <dbReference type="ARBA" id="ARBA00022989"/>
    </source>
</evidence>
<dbReference type="STRING" id="78345.BMERY_0425"/>
<name>A0A087BD44_9BIFI</name>
<dbReference type="Pfam" id="PF07690">
    <property type="entry name" value="MFS_1"/>
    <property type="match status" value="1"/>
</dbReference>
<evidence type="ECO:0000256" key="1">
    <source>
        <dbReference type="ARBA" id="ARBA00004651"/>
    </source>
</evidence>
<feature type="transmembrane region" description="Helical" evidence="7">
    <location>
        <begin position="153"/>
        <end position="171"/>
    </location>
</feature>
<dbReference type="SUPFAM" id="SSF103473">
    <property type="entry name" value="MFS general substrate transporter"/>
    <property type="match status" value="1"/>
</dbReference>
<feature type="transmembrane region" description="Helical" evidence="7">
    <location>
        <begin position="83"/>
        <end position="101"/>
    </location>
</feature>
<dbReference type="GO" id="GO:0022857">
    <property type="term" value="F:transmembrane transporter activity"/>
    <property type="evidence" value="ECO:0007669"/>
    <property type="project" value="InterPro"/>
</dbReference>
<evidence type="ECO:0000256" key="7">
    <source>
        <dbReference type="SAM" id="Phobius"/>
    </source>
</evidence>
<dbReference type="EMBL" id="JGZC01000010">
    <property type="protein sequence ID" value="KFI68944.1"/>
    <property type="molecule type" value="Genomic_DNA"/>
</dbReference>
<dbReference type="InterPro" id="IPR011701">
    <property type="entry name" value="MFS"/>
</dbReference>
<dbReference type="GO" id="GO:0005886">
    <property type="term" value="C:plasma membrane"/>
    <property type="evidence" value="ECO:0007669"/>
    <property type="project" value="UniProtKB-SubCell"/>
</dbReference>
<dbReference type="Proteomes" id="UP000029060">
    <property type="component" value="Unassembled WGS sequence"/>
</dbReference>
<keyword evidence="4 7" id="KW-1133">Transmembrane helix</keyword>
<dbReference type="RefSeq" id="WP_051915230.1">
    <property type="nucleotide sequence ID" value="NZ_CADAXU010000005.1"/>
</dbReference>
<feature type="transmembrane region" description="Helical" evidence="7">
    <location>
        <begin position="5"/>
        <end position="23"/>
    </location>
</feature>
<evidence type="ECO:0000256" key="2">
    <source>
        <dbReference type="ARBA" id="ARBA00022475"/>
    </source>
</evidence>
<keyword evidence="2" id="KW-1003">Cell membrane</keyword>
<keyword evidence="5 7" id="KW-0472">Membrane</keyword>
<feature type="compositionally biased region" description="Basic and acidic residues" evidence="6">
    <location>
        <begin position="192"/>
        <end position="207"/>
    </location>
</feature>
<dbReference type="OrthoDB" id="4965946at2"/>
<accession>A0A087BD44</accession>
<evidence type="ECO:0000313" key="8">
    <source>
        <dbReference type="EMBL" id="KFI68944.1"/>
    </source>
</evidence>
<dbReference type="PANTHER" id="PTHR23513">
    <property type="entry name" value="INTEGRAL MEMBRANE EFFLUX PROTEIN-RELATED"/>
    <property type="match status" value="1"/>
</dbReference>
<feature type="transmembrane region" description="Helical" evidence="7">
    <location>
        <begin position="261"/>
        <end position="283"/>
    </location>
</feature>
<dbReference type="eggNOG" id="COG0477">
    <property type="taxonomic scope" value="Bacteria"/>
</dbReference>
<evidence type="ECO:0000256" key="6">
    <source>
        <dbReference type="SAM" id="MobiDB-lite"/>
    </source>
</evidence>
<comment type="subcellular location">
    <subcellularLocation>
        <location evidence="1">Cell membrane</location>
        <topology evidence="1">Multi-pass membrane protein</topology>
    </subcellularLocation>
</comment>
<organism evidence="8 9">
    <name type="scientific">Bifidobacterium merycicum</name>
    <dbReference type="NCBI Taxonomy" id="78345"/>
    <lineage>
        <taxon>Bacteria</taxon>
        <taxon>Bacillati</taxon>
        <taxon>Actinomycetota</taxon>
        <taxon>Actinomycetes</taxon>
        <taxon>Bifidobacteriales</taxon>
        <taxon>Bifidobacteriaceae</taxon>
        <taxon>Bifidobacterium</taxon>
    </lineage>
</organism>
<evidence type="ECO:0000256" key="5">
    <source>
        <dbReference type="ARBA" id="ARBA00023136"/>
    </source>
</evidence>
<feature type="transmembrane region" description="Helical" evidence="7">
    <location>
        <begin position="229"/>
        <end position="249"/>
    </location>
</feature>
<keyword evidence="9" id="KW-1185">Reference proteome</keyword>